<dbReference type="InterPro" id="IPR012312">
    <property type="entry name" value="Hemerythrin-like"/>
</dbReference>
<evidence type="ECO:0000259" key="4">
    <source>
        <dbReference type="Pfam" id="PF01814"/>
    </source>
</evidence>
<name>I3TET9_THEC1</name>
<keyword evidence="6" id="KW-1185">Reference proteome</keyword>
<evidence type="ECO:0000256" key="3">
    <source>
        <dbReference type="ARBA" id="ARBA00023004"/>
    </source>
</evidence>
<comment type="similarity">
    <text evidence="1">Belongs to the hemerythrin family.</text>
</comment>
<accession>I3TET9</accession>
<dbReference type="Pfam" id="PF01814">
    <property type="entry name" value="Hemerythrin"/>
    <property type="match status" value="1"/>
</dbReference>
<dbReference type="Gene3D" id="1.20.120.50">
    <property type="entry name" value="Hemerythrin-like"/>
    <property type="match status" value="1"/>
</dbReference>
<evidence type="ECO:0000256" key="1">
    <source>
        <dbReference type="ARBA" id="ARBA00010587"/>
    </source>
</evidence>
<dbReference type="Proteomes" id="UP000005270">
    <property type="component" value="Chromosome"/>
</dbReference>
<dbReference type="InParanoid" id="I3TET9"/>
<sequence length="237" mass="27737">MSCIRFRKRVVTPFLSVEELVQFYEISLRKLVKTQNTELIEHIVNEEPNTLLVVKQSGHTAYMLSTDDKVLVEGLSEELCSEGLKELMVYNARPPFTSHEQLFALGLRVLDEVHTEMFRLIRDVFDKIVEGDIEGAGRDLQALVDHTRNRHFKLEEALMVKYGYFRYDKHSYDSHLKRHAEFLDALSDVISNYRRKNYRDFLIDFMGFVDEYLRYMSSDDKKLVVYLTKVCGTGCTV</sequence>
<keyword evidence="2" id="KW-0479">Metal-binding</keyword>
<dbReference type="eggNOG" id="arCOG06577">
    <property type="taxonomic scope" value="Archaea"/>
</dbReference>
<dbReference type="GO" id="GO:0046872">
    <property type="term" value="F:metal ion binding"/>
    <property type="evidence" value="ECO:0007669"/>
    <property type="project" value="UniProtKB-KW"/>
</dbReference>
<organism evidence="5 6">
    <name type="scientific">Thermogladius calderae (strain DSM 22663 / VKM B-2946 / 1633)</name>
    <dbReference type="NCBI Taxonomy" id="1184251"/>
    <lineage>
        <taxon>Archaea</taxon>
        <taxon>Thermoproteota</taxon>
        <taxon>Thermoprotei</taxon>
        <taxon>Desulfurococcales</taxon>
        <taxon>Desulfurococcaceae</taxon>
        <taxon>Thermogladius</taxon>
    </lineage>
</organism>
<keyword evidence="3" id="KW-0408">Iron</keyword>
<reference evidence="5 6" key="1">
    <citation type="journal article" date="2012" name="J. Bacteriol.">
        <title>Complete genome sequence of the hyperthermophilic cellulolytic Crenarchaeon 'Thermogladius cellulolyticus' 1633.</title>
        <authorList>
            <person name="Mardanov A.V."/>
            <person name="Kochetkova T.V."/>
            <person name="Beletsky A.V."/>
            <person name="Bonch-Osmolovskaya E.A."/>
            <person name="Ravin N.V."/>
            <person name="Skryabin K.G."/>
        </authorList>
    </citation>
    <scope>NUCLEOTIDE SEQUENCE [LARGE SCALE GENOMIC DNA]</scope>
    <source>
        <strain evidence="6">DSM 22663 / VKM B-2946 / 1633</strain>
    </source>
</reference>
<dbReference type="HOGENOM" id="CLU_1168622_0_0_2"/>
<dbReference type="InterPro" id="IPR035938">
    <property type="entry name" value="Hemerythrin-like_sf"/>
</dbReference>
<dbReference type="STRING" id="1184251.TCELL_0853"/>
<dbReference type="InterPro" id="IPR012827">
    <property type="entry name" value="Hemerythrin_metal-bd"/>
</dbReference>
<evidence type="ECO:0000313" key="5">
    <source>
        <dbReference type="EMBL" id="AFK51277.1"/>
    </source>
</evidence>
<feature type="domain" description="Hemerythrin-like" evidence="4">
    <location>
        <begin position="106"/>
        <end position="223"/>
    </location>
</feature>
<evidence type="ECO:0000256" key="2">
    <source>
        <dbReference type="ARBA" id="ARBA00022723"/>
    </source>
</evidence>
<dbReference type="AlphaFoldDB" id="I3TET9"/>
<gene>
    <name evidence="5" type="ordered locus">TCELL_0853</name>
</gene>
<dbReference type="EMBL" id="CP003531">
    <property type="protein sequence ID" value="AFK51277.1"/>
    <property type="molecule type" value="Genomic_DNA"/>
</dbReference>
<dbReference type="SUPFAM" id="SSF47188">
    <property type="entry name" value="Hemerythrin-like"/>
    <property type="match status" value="1"/>
</dbReference>
<protein>
    <recommendedName>
        <fullName evidence="4">Hemerythrin-like domain-containing protein</fullName>
    </recommendedName>
</protein>
<proteinExistence type="inferred from homology"/>
<dbReference type="CDD" id="cd12107">
    <property type="entry name" value="Hemerythrin"/>
    <property type="match status" value="1"/>
</dbReference>
<evidence type="ECO:0000313" key="6">
    <source>
        <dbReference type="Proteomes" id="UP000005270"/>
    </source>
</evidence>
<dbReference type="KEGG" id="thg:TCELL_0853"/>